<evidence type="ECO:0000256" key="14">
    <source>
        <dbReference type="SAM" id="MobiDB-lite"/>
    </source>
</evidence>
<dbReference type="Pfam" id="PF03493">
    <property type="entry name" value="BK_channel_a"/>
    <property type="match status" value="1"/>
</dbReference>
<feature type="transmembrane region" description="Helical" evidence="15">
    <location>
        <begin position="41"/>
        <end position="61"/>
    </location>
</feature>
<evidence type="ECO:0000256" key="13">
    <source>
        <dbReference type="SAM" id="Coils"/>
    </source>
</evidence>
<keyword evidence="2" id="KW-0813">Transport</keyword>
<evidence type="ECO:0000256" key="7">
    <source>
        <dbReference type="ARBA" id="ARBA00022882"/>
    </source>
</evidence>
<feature type="region of interest" description="Disordered" evidence="14">
    <location>
        <begin position="890"/>
        <end position="926"/>
    </location>
</feature>
<reference evidence="19 20" key="1">
    <citation type="journal article" date="2016" name="Nat. Commun.">
        <title>Extremotolerant tardigrade genome and improved radiotolerance of human cultured cells by tardigrade-unique protein.</title>
        <authorList>
            <person name="Hashimoto T."/>
            <person name="Horikawa D.D."/>
            <person name="Saito Y."/>
            <person name="Kuwahara H."/>
            <person name="Kozuka-Hata H."/>
            <person name="Shin-I T."/>
            <person name="Minakuchi Y."/>
            <person name="Ohishi K."/>
            <person name="Motoyama A."/>
            <person name="Aizu T."/>
            <person name="Enomoto A."/>
            <person name="Kondo K."/>
            <person name="Tanaka S."/>
            <person name="Hara Y."/>
            <person name="Koshikawa S."/>
            <person name="Sagara H."/>
            <person name="Miura T."/>
            <person name="Yokobori S."/>
            <person name="Miyagawa K."/>
            <person name="Suzuki Y."/>
            <person name="Kubo T."/>
            <person name="Oyama M."/>
            <person name="Kohara Y."/>
            <person name="Fujiyama A."/>
            <person name="Arakawa K."/>
            <person name="Katayama T."/>
            <person name="Toyoda A."/>
            <person name="Kunieda T."/>
        </authorList>
    </citation>
    <scope>NUCLEOTIDE SEQUENCE [LARGE SCALE GENOMIC DNA]</scope>
    <source>
        <strain evidence="19 20">YOKOZUNA-1</strain>
    </source>
</reference>
<feature type="region of interest" description="Disordered" evidence="14">
    <location>
        <begin position="709"/>
        <end position="734"/>
    </location>
</feature>
<dbReference type="Gene3D" id="3.40.50.720">
    <property type="entry name" value="NAD(P)-binding Rossmann-like Domain"/>
    <property type="match status" value="2"/>
</dbReference>
<dbReference type="EMBL" id="BDGG01000001">
    <property type="protein sequence ID" value="GAU88604.1"/>
    <property type="molecule type" value="Genomic_DNA"/>
</dbReference>
<dbReference type="InterPro" id="IPR048735">
    <property type="entry name" value="Slowpoke-like_C"/>
</dbReference>
<keyword evidence="8" id="KW-0630">Potassium</keyword>
<evidence type="ECO:0000256" key="2">
    <source>
        <dbReference type="ARBA" id="ARBA00022448"/>
    </source>
</evidence>
<keyword evidence="9 15" id="KW-1133">Transmembrane helix</keyword>
<keyword evidence="3" id="KW-1003">Cell membrane</keyword>
<dbReference type="InterPro" id="IPR003929">
    <property type="entry name" value="K_chnl_BK_asu"/>
</dbReference>
<keyword evidence="7" id="KW-0851">Voltage-gated channel</keyword>
<evidence type="ECO:0000256" key="5">
    <source>
        <dbReference type="ARBA" id="ARBA00022692"/>
    </source>
</evidence>
<keyword evidence="10" id="KW-0406">Ion transport</keyword>
<evidence type="ECO:0000256" key="15">
    <source>
        <dbReference type="SAM" id="Phobius"/>
    </source>
</evidence>
<evidence type="ECO:0000313" key="20">
    <source>
        <dbReference type="Proteomes" id="UP000186922"/>
    </source>
</evidence>
<feature type="transmembrane region" description="Helical" evidence="15">
    <location>
        <begin position="178"/>
        <end position="194"/>
    </location>
</feature>
<keyword evidence="12" id="KW-0407">Ion channel</keyword>
<dbReference type="GO" id="GO:0060072">
    <property type="term" value="F:large conductance calcium-activated potassium channel activity"/>
    <property type="evidence" value="ECO:0007669"/>
    <property type="project" value="TreeGrafter"/>
</dbReference>
<feature type="transmembrane region" description="Helical" evidence="15">
    <location>
        <begin position="263"/>
        <end position="284"/>
    </location>
</feature>
<keyword evidence="13" id="KW-0175">Coiled coil</keyword>
<evidence type="ECO:0000256" key="12">
    <source>
        <dbReference type="ARBA" id="ARBA00023303"/>
    </source>
</evidence>
<feature type="domain" description="RCK N-terminal" evidence="18">
    <location>
        <begin position="767"/>
        <end position="885"/>
    </location>
</feature>
<dbReference type="InterPro" id="IPR003148">
    <property type="entry name" value="RCK_N"/>
</dbReference>
<feature type="compositionally biased region" description="Basic residues" evidence="14">
    <location>
        <begin position="912"/>
        <end position="926"/>
    </location>
</feature>
<evidence type="ECO:0000256" key="8">
    <source>
        <dbReference type="ARBA" id="ARBA00022958"/>
    </source>
</evidence>
<gene>
    <name evidence="19" type="primary">RvY_01274-1</name>
    <name evidence="19" type="synonym">RvY_01274.1</name>
    <name evidence="19" type="ORF">RvY_01274</name>
</gene>
<comment type="caution">
    <text evidence="19">The sequence shown here is derived from an EMBL/GenBank/DDBJ whole genome shotgun (WGS) entry which is preliminary data.</text>
</comment>
<evidence type="ECO:0000256" key="1">
    <source>
        <dbReference type="ARBA" id="ARBA00004651"/>
    </source>
</evidence>
<dbReference type="SUPFAM" id="SSF81324">
    <property type="entry name" value="Voltage-gated potassium channels"/>
    <property type="match status" value="1"/>
</dbReference>
<feature type="domain" description="Ca2+-activated K+ channel Slowpoke-like C-terminal" evidence="17">
    <location>
        <begin position="994"/>
        <end position="1102"/>
    </location>
</feature>
<sequence length="1252" mass="140765">MDGSNQCILPKLPVVRRNITVIQGNVILPVPCWSLGSPSLIYIYFLVGLGIPLVAMLYAHLPTIYRRITVLVKQRSWFRGRVVTEVREVEKKKSEVAEKMGVTPSAVDRMQALAEARERRSKLAVFLSEASSPQTNIGQLLMSIAVVCSMISLMIYMITVARKNEALELCGTMPDSRQIVDIVANLYLLFYFVIRTAGADNKQKSFTSMFSIVDYFTIPSVMTGVIFNRYFTGFNFFRAYNLLWLVDVLQHRRVLPTVNAVRLVRLIVLVWAIIIIASGFLHAAENMGDPWLTDTDGTPLYNGQNIVFWRCFLYVYGRITLLDLSRLRMHTMLGKIIIYGFQILALGIVAQAIPQIVARLKVKPDYDRDYSGSNMFIHVIVCGHVTTITMEDFLKEFYHPDRGTNEFFKIVVLYEQPPTEDMEILQERYFGKLDYLRGSVLNMKDLNRAKLAEAKATLILANRMAPDADADDSANIMRVVSIKNYKADAQVIVQLSMYHNKFGLQNIPSWSPERGDIVICLAELRLGLLAQSCIAPGFSTLLANFVTTRSFDPDFQYKEEWMELYCRGASLEMYTRPLSSAFVGMSFSEACDFCFRVMKIVLCAIQTEPTKNPQILPPPSVKIIPGTMGYFIADNTVQVDRAQIYCTQCHMNVDNVEDIKMCSCTPEQKASGPTIGKLVTRTADLAKQLTSTPEDIIESRVWSYIKSFDRSPTGSVKDLSKDSESPVSNEGHRPTKVYDSTGMFHWCPARPISAVTISRRKAAIGIFKNHVVVCVLSQPNSQITGLASFVLPLRSSVIKADNLQDIILLCDPKYLEKEWIYLYNLPKLHVVKGTALNRSDLRSVNLPTCKMCVILGAPTSNEKFTDPTMMDKAVILATLNVRAMKFSEEEGMVSDEEDDVRQKSSASNSPRNHAHSSNKRHSVVSHRRTGYDVPVITDLTRDSNVQFLDDQDEDLPGTEFYLTQPYTGGRAFTASVLDLLMVTSFFNPTVVKSIHAIIFGGASLELERIMAEGAGLIGGDNISRPAKNKDQVSVMQLDIKNGPLSLHAGGTYGDLFIDALTHMGVLVLGLYRRLEPHGEKRYVISNPPDTLEILEDDQVFALKRANFEYPPGSRFSMIKKKKPSKNPAALEEKLQDLGANVAQVEERYDNLVRAEIHARNSLIELEKNPSENQPLLGVSDKGLPDQLTIQLEREKILLNEELRMMEQKLASIKRDVATMQELYGGRNGNASVRKHKRYEPTTFVSKRRSTEL</sequence>
<feature type="transmembrane region" description="Helical" evidence="15">
    <location>
        <begin position="206"/>
        <end position="227"/>
    </location>
</feature>
<dbReference type="STRING" id="947166.A0A1D1UFQ3"/>
<dbReference type="FunFam" id="3.40.50.720:FF:000005">
    <property type="entry name" value="calcium-activated potassium channel subunit alpha-1 isoform X6"/>
    <property type="match status" value="1"/>
</dbReference>
<evidence type="ECO:0000256" key="3">
    <source>
        <dbReference type="ARBA" id="ARBA00022475"/>
    </source>
</evidence>
<evidence type="ECO:0000259" key="18">
    <source>
        <dbReference type="Pfam" id="PF22614"/>
    </source>
</evidence>
<feature type="compositionally biased region" description="Acidic residues" evidence="14">
    <location>
        <begin position="890"/>
        <end position="899"/>
    </location>
</feature>
<feature type="transmembrane region" description="Helical" evidence="15">
    <location>
        <begin position="336"/>
        <end position="353"/>
    </location>
</feature>
<protein>
    <submittedName>
        <fullName evidence="19">Uncharacterized protein</fullName>
    </submittedName>
</protein>
<dbReference type="GO" id="GO:0005886">
    <property type="term" value="C:plasma membrane"/>
    <property type="evidence" value="ECO:0007669"/>
    <property type="project" value="UniProtKB-SubCell"/>
</dbReference>
<comment type="subcellular location">
    <subcellularLocation>
        <location evidence="1">Cell membrane</location>
        <topology evidence="1">Multi-pass membrane protein</topology>
    </subcellularLocation>
</comment>
<keyword evidence="11 15" id="KW-0472">Membrane</keyword>
<dbReference type="Pfam" id="PF21014">
    <property type="entry name" value="Slowpoke_C"/>
    <property type="match status" value="1"/>
</dbReference>
<proteinExistence type="predicted"/>
<evidence type="ECO:0000313" key="19">
    <source>
        <dbReference type="EMBL" id="GAU88604.1"/>
    </source>
</evidence>
<dbReference type="Pfam" id="PF22614">
    <property type="entry name" value="Slo-like_RCK"/>
    <property type="match status" value="2"/>
</dbReference>
<evidence type="ECO:0000256" key="10">
    <source>
        <dbReference type="ARBA" id="ARBA00023065"/>
    </source>
</evidence>
<feature type="region of interest" description="Disordered" evidence="14">
    <location>
        <begin position="1226"/>
        <end position="1252"/>
    </location>
</feature>
<evidence type="ECO:0000256" key="9">
    <source>
        <dbReference type="ARBA" id="ARBA00022989"/>
    </source>
</evidence>
<accession>A0A1D1UFQ3</accession>
<evidence type="ECO:0000256" key="6">
    <source>
        <dbReference type="ARBA" id="ARBA00022826"/>
    </source>
</evidence>
<dbReference type="OrthoDB" id="10035564at2759"/>
<dbReference type="Proteomes" id="UP000186922">
    <property type="component" value="Unassembled WGS sequence"/>
</dbReference>
<evidence type="ECO:0000256" key="4">
    <source>
        <dbReference type="ARBA" id="ARBA00022538"/>
    </source>
</evidence>
<keyword evidence="5 15" id="KW-0812">Transmembrane</keyword>
<dbReference type="PRINTS" id="PR01449">
    <property type="entry name" value="BKCHANNELA"/>
</dbReference>
<dbReference type="InterPro" id="IPR047871">
    <property type="entry name" value="K_chnl_Slo-like"/>
</dbReference>
<dbReference type="PANTHER" id="PTHR10027">
    <property type="entry name" value="CALCIUM-ACTIVATED POTASSIUM CHANNEL ALPHA CHAIN"/>
    <property type="match status" value="1"/>
</dbReference>
<feature type="transmembrane region" description="Helical" evidence="15">
    <location>
        <begin position="140"/>
        <end position="158"/>
    </location>
</feature>
<name>A0A1D1UFQ3_RAMVA</name>
<feature type="coiled-coil region" evidence="13">
    <location>
        <begin position="1188"/>
        <end position="1222"/>
    </location>
</feature>
<dbReference type="AlphaFoldDB" id="A0A1D1UFQ3"/>
<organism evidence="19 20">
    <name type="scientific">Ramazzottius varieornatus</name>
    <name type="common">Water bear</name>
    <name type="synonym">Tardigrade</name>
    <dbReference type="NCBI Taxonomy" id="947166"/>
    <lineage>
        <taxon>Eukaryota</taxon>
        <taxon>Metazoa</taxon>
        <taxon>Ecdysozoa</taxon>
        <taxon>Tardigrada</taxon>
        <taxon>Eutardigrada</taxon>
        <taxon>Parachela</taxon>
        <taxon>Hypsibioidea</taxon>
        <taxon>Ramazzottiidae</taxon>
        <taxon>Ramazzottius</taxon>
    </lineage>
</organism>
<feature type="domain" description="Calcium-activated potassium channel BK alpha subunit" evidence="16">
    <location>
        <begin position="518"/>
        <end position="605"/>
    </location>
</feature>
<evidence type="ECO:0000259" key="16">
    <source>
        <dbReference type="Pfam" id="PF03493"/>
    </source>
</evidence>
<dbReference type="PANTHER" id="PTHR10027:SF33">
    <property type="entry name" value="CALCIUM-ACTIVATED POTASSIUM CHANNEL SUBUNIT ALPHA-1-RELATED"/>
    <property type="match status" value="1"/>
</dbReference>
<keyword evidence="6" id="KW-0631">Potassium channel</keyword>
<feature type="domain" description="RCK N-terminal" evidence="18">
    <location>
        <begin position="378"/>
        <end position="493"/>
    </location>
</feature>
<evidence type="ECO:0000256" key="11">
    <source>
        <dbReference type="ARBA" id="ARBA00023136"/>
    </source>
</evidence>
<keyword evidence="20" id="KW-1185">Reference proteome</keyword>
<evidence type="ECO:0000259" key="17">
    <source>
        <dbReference type="Pfam" id="PF21014"/>
    </source>
</evidence>
<keyword evidence="4" id="KW-0633">Potassium transport</keyword>
<dbReference type="GO" id="GO:0034702">
    <property type="term" value="C:monoatomic ion channel complex"/>
    <property type="evidence" value="ECO:0007669"/>
    <property type="project" value="UniProtKB-KW"/>
</dbReference>